<dbReference type="InterPro" id="IPR052189">
    <property type="entry name" value="L-asp_N-monooxygenase_NS-form"/>
</dbReference>
<dbReference type="PANTHER" id="PTHR40254:SF1">
    <property type="entry name" value="BLR0577 PROTEIN"/>
    <property type="match status" value="1"/>
</dbReference>
<dbReference type="PANTHER" id="PTHR40254">
    <property type="entry name" value="BLR0577 PROTEIN"/>
    <property type="match status" value="1"/>
</dbReference>
<evidence type="ECO:0000259" key="1">
    <source>
        <dbReference type="Pfam" id="PF13454"/>
    </source>
</evidence>
<dbReference type="SUPFAM" id="SSF51905">
    <property type="entry name" value="FAD/NAD(P)-binding domain"/>
    <property type="match status" value="1"/>
</dbReference>
<proteinExistence type="predicted"/>
<name>A0ABY9X454_9BACT</name>
<evidence type="ECO:0000313" key="2">
    <source>
        <dbReference type="EMBL" id="WNG50155.1"/>
    </source>
</evidence>
<dbReference type="RefSeq" id="WP_395808895.1">
    <property type="nucleotide sequence ID" value="NZ_CP043494.1"/>
</dbReference>
<keyword evidence="3" id="KW-1185">Reference proteome</keyword>
<evidence type="ECO:0000313" key="3">
    <source>
        <dbReference type="Proteomes" id="UP001611383"/>
    </source>
</evidence>
<accession>A0ABY9X454</accession>
<dbReference type="Pfam" id="PF13454">
    <property type="entry name" value="NAD_binding_9"/>
    <property type="match status" value="1"/>
</dbReference>
<sequence>MRIEQLWDVLIVGGGASGTLLAAQLLRNASGPLRVALLERSGRVGPGLAYSTDSVSHLLNVPAGRMSAFPDDPEHFLRWMRRIEPGTSPGDFVQRRRYGQYLEAVLREAREKAVPGVGLELLEGEAASLSHEGDNVRLVLADGTQLLARTVALAVGNALPADLPVPDGGLYTSRRYIRSPWAEGALHRVQPHHSVLLIGTGLTMVDTVLSLAERNHEGRIHALSRHGLLPHVHRPGVVAGPPVSLSEPSRVRAVLRVLRREARRSTDEGADWRGVMDGLRPLTAPLWRGLPEPERRRFLRHLRAFWDVHRHRMAPGVHDILQQLQSAGVLRVHAARVRGFQVTDAGWVMARVRPRGVDREATLRVQHVINCTGPDACIGRAHPLLRGLMDSGLVQADALGLGLATDTEGALLDAEGRASNSLFALGPLRRGDLWESTAIPEIRVQALALSRRLLEQLASHSDVSETVLSPSPTFP</sequence>
<dbReference type="EMBL" id="CP043494">
    <property type="protein sequence ID" value="WNG50155.1"/>
    <property type="molecule type" value="Genomic_DNA"/>
</dbReference>
<dbReference type="InterPro" id="IPR038732">
    <property type="entry name" value="HpyO/CreE_NAD-binding"/>
</dbReference>
<feature type="domain" description="FAD-dependent urate hydroxylase HpyO/Asp monooxygenase CreE-like FAD/NAD(P)-binding" evidence="1">
    <location>
        <begin position="11"/>
        <end position="157"/>
    </location>
</feature>
<dbReference type="Proteomes" id="UP001611383">
    <property type="component" value="Chromosome"/>
</dbReference>
<organism evidence="2 3">
    <name type="scientific">Archangium minus</name>
    <dbReference type="NCBI Taxonomy" id="83450"/>
    <lineage>
        <taxon>Bacteria</taxon>
        <taxon>Pseudomonadati</taxon>
        <taxon>Myxococcota</taxon>
        <taxon>Myxococcia</taxon>
        <taxon>Myxococcales</taxon>
        <taxon>Cystobacterineae</taxon>
        <taxon>Archangiaceae</taxon>
        <taxon>Archangium</taxon>
    </lineage>
</organism>
<reference evidence="2 3" key="1">
    <citation type="submission" date="2019-08" db="EMBL/GenBank/DDBJ databases">
        <title>Archangium and Cystobacter genomes.</title>
        <authorList>
            <person name="Chen I.-C.K."/>
            <person name="Wielgoss S."/>
        </authorList>
    </citation>
    <scope>NUCLEOTIDE SEQUENCE [LARGE SCALE GENOMIC DNA]</scope>
    <source>
        <strain evidence="2 3">Cbm 6</strain>
    </source>
</reference>
<dbReference type="Gene3D" id="3.50.50.60">
    <property type="entry name" value="FAD/NAD(P)-binding domain"/>
    <property type="match status" value="2"/>
</dbReference>
<protein>
    <submittedName>
        <fullName evidence="2">NAD(P)-binding protein</fullName>
    </submittedName>
</protein>
<gene>
    <name evidence="2" type="ORF">F0U60_43040</name>
</gene>
<dbReference type="InterPro" id="IPR036188">
    <property type="entry name" value="FAD/NAD-bd_sf"/>
</dbReference>